<dbReference type="STRING" id="1211777.BN77_p2180077"/>
<dbReference type="AlphaFoldDB" id="K0PU19"/>
<dbReference type="EMBL" id="CANI01000081">
    <property type="protein sequence ID" value="CCM80176.1"/>
    <property type="molecule type" value="Genomic_DNA"/>
</dbReference>
<dbReference type="GO" id="GO:0016747">
    <property type="term" value="F:acyltransferase activity, transferring groups other than amino-acyl groups"/>
    <property type="evidence" value="ECO:0007669"/>
    <property type="project" value="InterPro"/>
</dbReference>
<evidence type="ECO:0000313" key="4">
    <source>
        <dbReference type="Proteomes" id="UP000009319"/>
    </source>
</evidence>
<dbReference type="PANTHER" id="PTHR23028:SF53">
    <property type="entry name" value="ACYL_TRANSF_3 DOMAIN-CONTAINING PROTEIN"/>
    <property type="match status" value="1"/>
</dbReference>
<keyword evidence="4" id="KW-1185">Reference proteome</keyword>
<proteinExistence type="predicted"/>
<organism evidence="3 4">
    <name type="scientific">Rhizobium mesoamericanum STM3625</name>
    <dbReference type="NCBI Taxonomy" id="1211777"/>
    <lineage>
        <taxon>Bacteria</taxon>
        <taxon>Pseudomonadati</taxon>
        <taxon>Pseudomonadota</taxon>
        <taxon>Alphaproteobacteria</taxon>
        <taxon>Hyphomicrobiales</taxon>
        <taxon>Rhizobiaceae</taxon>
        <taxon>Rhizobium/Agrobacterium group</taxon>
        <taxon>Rhizobium</taxon>
    </lineage>
</organism>
<accession>K0PU19</accession>
<dbReference type="GO" id="GO:0016020">
    <property type="term" value="C:membrane"/>
    <property type="evidence" value="ECO:0007669"/>
    <property type="project" value="TreeGrafter"/>
</dbReference>
<sequence length="202" mass="22987">MPRKFQTDISSAAGNSCSARCSLPCAHRPFPRRICRRRYFFVISGFLITNLVADQLEQSRFSFPQFYYQRAKRLLPAAYVVVALTTIAAPFLLSDSSLREFRDQVLGALTFSGNIVLWFQGGYFDVSAETKPLLHFWSLAVEEQGYLLLSAFLAFSPRRWWFPGAILLFIATLPCAVIWRFGIPLLLSICFLPGFGKSRWGH</sequence>
<dbReference type="Proteomes" id="UP000009319">
    <property type="component" value="Unassembled WGS sequence"/>
</dbReference>
<feature type="transmembrane region" description="Helical" evidence="1">
    <location>
        <begin position="167"/>
        <end position="195"/>
    </location>
</feature>
<gene>
    <name evidence="3" type="ORF">BN77_p2180077</name>
</gene>
<evidence type="ECO:0000256" key="1">
    <source>
        <dbReference type="SAM" id="Phobius"/>
    </source>
</evidence>
<keyword evidence="3" id="KW-0808">Transferase</keyword>
<dbReference type="InterPro" id="IPR002656">
    <property type="entry name" value="Acyl_transf_3_dom"/>
</dbReference>
<reference evidence="3 4" key="1">
    <citation type="journal article" date="2013" name="Genome Announc.">
        <title>Draft Genome Sequence of Rhizobium mesoamericanum STM3625, a Nitrogen-Fixing Symbiont of Mimosa pudica Isolated in French Guiana (South America).</title>
        <authorList>
            <person name="Moulin L."/>
            <person name="Mornico D."/>
            <person name="Melkonian R."/>
            <person name="Klonowska A."/>
        </authorList>
    </citation>
    <scope>NUCLEOTIDE SEQUENCE [LARGE SCALE GENOMIC DNA]</scope>
    <source>
        <strain evidence="3 4">STM3625</strain>
    </source>
</reference>
<dbReference type="Pfam" id="PF01757">
    <property type="entry name" value="Acyl_transf_3"/>
    <property type="match status" value="1"/>
</dbReference>
<feature type="transmembrane region" description="Helical" evidence="1">
    <location>
        <begin position="76"/>
        <end position="93"/>
    </location>
</feature>
<dbReference type="eggNOG" id="COG1835">
    <property type="taxonomic scope" value="Bacteria"/>
</dbReference>
<keyword evidence="1" id="KW-0812">Transmembrane</keyword>
<protein>
    <submittedName>
        <fullName evidence="3">Putative acyltransferase</fullName>
    </submittedName>
</protein>
<name>K0PU19_9HYPH</name>
<feature type="transmembrane region" description="Helical" evidence="1">
    <location>
        <begin position="136"/>
        <end position="155"/>
    </location>
</feature>
<feature type="transmembrane region" description="Helical" evidence="1">
    <location>
        <begin position="38"/>
        <end position="56"/>
    </location>
</feature>
<dbReference type="HOGENOM" id="CLU_1353727_0_0_5"/>
<dbReference type="InterPro" id="IPR050879">
    <property type="entry name" value="Acyltransferase_3"/>
</dbReference>
<dbReference type="PANTHER" id="PTHR23028">
    <property type="entry name" value="ACETYLTRANSFERASE"/>
    <property type="match status" value="1"/>
</dbReference>
<keyword evidence="1" id="KW-0472">Membrane</keyword>
<evidence type="ECO:0000259" key="2">
    <source>
        <dbReference type="Pfam" id="PF01757"/>
    </source>
</evidence>
<keyword evidence="3" id="KW-0012">Acyltransferase</keyword>
<keyword evidence="1" id="KW-1133">Transmembrane helix</keyword>
<feature type="domain" description="Acyltransferase 3" evidence="2">
    <location>
        <begin position="40"/>
        <end position="181"/>
    </location>
</feature>
<comment type="caution">
    <text evidence="3">The sequence shown here is derived from an EMBL/GenBank/DDBJ whole genome shotgun (WGS) entry which is preliminary data.</text>
</comment>
<feature type="transmembrane region" description="Helical" evidence="1">
    <location>
        <begin position="105"/>
        <end position="124"/>
    </location>
</feature>
<dbReference type="GO" id="GO:0009103">
    <property type="term" value="P:lipopolysaccharide biosynthetic process"/>
    <property type="evidence" value="ECO:0007669"/>
    <property type="project" value="TreeGrafter"/>
</dbReference>
<evidence type="ECO:0000313" key="3">
    <source>
        <dbReference type="EMBL" id="CCM80176.1"/>
    </source>
</evidence>